<dbReference type="Proteomes" id="UP000027195">
    <property type="component" value="Unassembled WGS sequence"/>
</dbReference>
<organism evidence="2 3">
    <name type="scientific">Botryobasidium botryosum (strain FD-172 SS1)</name>
    <dbReference type="NCBI Taxonomy" id="930990"/>
    <lineage>
        <taxon>Eukaryota</taxon>
        <taxon>Fungi</taxon>
        <taxon>Dikarya</taxon>
        <taxon>Basidiomycota</taxon>
        <taxon>Agaricomycotina</taxon>
        <taxon>Agaricomycetes</taxon>
        <taxon>Cantharellales</taxon>
        <taxon>Botryobasidiaceae</taxon>
        <taxon>Botryobasidium</taxon>
    </lineage>
</organism>
<accession>A0A067LRF0</accession>
<dbReference type="HOGENOM" id="CLU_1326181_0_0_1"/>
<feature type="compositionally biased region" description="Polar residues" evidence="1">
    <location>
        <begin position="176"/>
        <end position="186"/>
    </location>
</feature>
<evidence type="ECO:0000256" key="1">
    <source>
        <dbReference type="SAM" id="MobiDB-lite"/>
    </source>
</evidence>
<proteinExistence type="predicted"/>
<gene>
    <name evidence="2" type="ORF">BOTBODRAFT_182219</name>
</gene>
<evidence type="ECO:0000313" key="2">
    <source>
        <dbReference type="EMBL" id="KDQ05793.1"/>
    </source>
</evidence>
<keyword evidence="3" id="KW-1185">Reference proteome</keyword>
<dbReference type="InParanoid" id="A0A067LRF0"/>
<feature type="compositionally biased region" description="Basic and acidic residues" evidence="1">
    <location>
        <begin position="196"/>
        <end position="207"/>
    </location>
</feature>
<sequence length="207" mass="23408">MKVTNNDNEGALATFKQGMYHTPQPTTQQFSATKMYHQNDTYSFMKHCFGPEDHQAVMQQTTVLDGLGIAEVGRTAQAKHYTEVQAKKQQDDTDWQAKADTKNQKLDGLVLHLSTPDLIAHPPTCAILNLELDWHWRNKDKYIPMKKDLKHKANKVYALAATVECYHSPKPPPQSLEDTVGSSTLPEVSADLIDDDFSKSEDKDYRC</sequence>
<protein>
    <submittedName>
        <fullName evidence="2">Uncharacterized protein</fullName>
    </submittedName>
</protein>
<reference evidence="3" key="1">
    <citation type="journal article" date="2014" name="Proc. Natl. Acad. Sci. U.S.A.">
        <title>Extensive sampling of basidiomycete genomes demonstrates inadequacy of the white-rot/brown-rot paradigm for wood decay fungi.</title>
        <authorList>
            <person name="Riley R."/>
            <person name="Salamov A.A."/>
            <person name="Brown D.W."/>
            <person name="Nagy L.G."/>
            <person name="Floudas D."/>
            <person name="Held B.W."/>
            <person name="Levasseur A."/>
            <person name="Lombard V."/>
            <person name="Morin E."/>
            <person name="Otillar R."/>
            <person name="Lindquist E.A."/>
            <person name="Sun H."/>
            <person name="LaButti K.M."/>
            <person name="Schmutz J."/>
            <person name="Jabbour D."/>
            <person name="Luo H."/>
            <person name="Baker S.E."/>
            <person name="Pisabarro A.G."/>
            <person name="Walton J.D."/>
            <person name="Blanchette R.A."/>
            <person name="Henrissat B."/>
            <person name="Martin F."/>
            <person name="Cullen D."/>
            <person name="Hibbett D.S."/>
            <person name="Grigoriev I.V."/>
        </authorList>
    </citation>
    <scope>NUCLEOTIDE SEQUENCE [LARGE SCALE GENOMIC DNA]</scope>
    <source>
        <strain evidence="3">FD-172 SS1</strain>
    </source>
</reference>
<name>A0A067LRF0_BOTB1</name>
<feature type="region of interest" description="Disordered" evidence="1">
    <location>
        <begin position="168"/>
        <end position="207"/>
    </location>
</feature>
<dbReference type="AlphaFoldDB" id="A0A067LRF0"/>
<dbReference type="EMBL" id="KL198186">
    <property type="protein sequence ID" value="KDQ05793.1"/>
    <property type="molecule type" value="Genomic_DNA"/>
</dbReference>
<dbReference type="STRING" id="930990.A0A067LRF0"/>
<evidence type="ECO:0000313" key="3">
    <source>
        <dbReference type="Proteomes" id="UP000027195"/>
    </source>
</evidence>
<dbReference type="OrthoDB" id="3236156at2759"/>